<keyword evidence="1" id="KW-0472">Membrane</keyword>
<dbReference type="PANTHER" id="PTHR11161:SF0">
    <property type="entry name" value="O-ACYLTRANSFERASE LIKE PROTEIN"/>
    <property type="match status" value="1"/>
</dbReference>
<feature type="chain" id="PRO_5041286018" description="Acyltransferase 3 domain-containing protein" evidence="2">
    <location>
        <begin position="24"/>
        <end position="637"/>
    </location>
</feature>
<dbReference type="InterPro" id="IPR052728">
    <property type="entry name" value="O2_lipid_transport_reg"/>
</dbReference>
<feature type="transmembrane region" description="Helical" evidence="1">
    <location>
        <begin position="511"/>
        <end position="535"/>
    </location>
</feature>
<feature type="transmembrane region" description="Helical" evidence="1">
    <location>
        <begin position="148"/>
        <end position="170"/>
    </location>
</feature>
<feature type="transmembrane region" description="Helical" evidence="1">
    <location>
        <begin position="309"/>
        <end position="328"/>
    </location>
</feature>
<dbReference type="InterPro" id="IPR002656">
    <property type="entry name" value="Acyl_transf_3_dom"/>
</dbReference>
<keyword evidence="2" id="KW-0732">Signal</keyword>
<evidence type="ECO:0000313" key="4">
    <source>
        <dbReference type="EMBL" id="KAJ3659719.1"/>
    </source>
</evidence>
<feature type="domain" description="Acyltransferase 3" evidence="3">
    <location>
        <begin position="219"/>
        <end position="607"/>
    </location>
</feature>
<evidence type="ECO:0000256" key="2">
    <source>
        <dbReference type="SAM" id="SignalP"/>
    </source>
</evidence>
<dbReference type="Pfam" id="PF01757">
    <property type="entry name" value="Acyl_transf_3"/>
    <property type="match status" value="1"/>
</dbReference>
<protein>
    <recommendedName>
        <fullName evidence="3">Acyltransferase 3 domain-containing protein</fullName>
    </recommendedName>
</protein>
<comment type="caution">
    <text evidence="4">The sequence shown here is derived from an EMBL/GenBank/DDBJ whole genome shotgun (WGS) entry which is preliminary data.</text>
</comment>
<feature type="transmembrane region" description="Helical" evidence="1">
    <location>
        <begin position="446"/>
        <end position="468"/>
    </location>
</feature>
<organism evidence="4 5">
    <name type="scientific">Zophobas morio</name>
    <dbReference type="NCBI Taxonomy" id="2755281"/>
    <lineage>
        <taxon>Eukaryota</taxon>
        <taxon>Metazoa</taxon>
        <taxon>Ecdysozoa</taxon>
        <taxon>Arthropoda</taxon>
        <taxon>Hexapoda</taxon>
        <taxon>Insecta</taxon>
        <taxon>Pterygota</taxon>
        <taxon>Neoptera</taxon>
        <taxon>Endopterygota</taxon>
        <taxon>Coleoptera</taxon>
        <taxon>Polyphaga</taxon>
        <taxon>Cucujiformia</taxon>
        <taxon>Tenebrionidae</taxon>
        <taxon>Zophobas</taxon>
    </lineage>
</organism>
<feature type="signal peptide" evidence="2">
    <location>
        <begin position="1"/>
        <end position="23"/>
    </location>
</feature>
<name>A0AA38IRE8_9CUCU</name>
<keyword evidence="1" id="KW-0812">Transmembrane</keyword>
<keyword evidence="5" id="KW-1185">Reference proteome</keyword>
<reference evidence="4" key="1">
    <citation type="journal article" date="2023" name="G3 (Bethesda)">
        <title>Whole genome assemblies of Zophobas morio and Tenebrio molitor.</title>
        <authorList>
            <person name="Kaur S."/>
            <person name="Stinson S.A."/>
            <person name="diCenzo G.C."/>
        </authorList>
    </citation>
    <scope>NUCLEOTIDE SEQUENCE</scope>
    <source>
        <strain evidence="4">QUZm001</strain>
    </source>
</reference>
<dbReference type="EMBL" id="JALNTZ010000003">
    <property type="protein sequence ID" value="KAJ3659719.1"/>
    <property type="molecule type" value="Genomic_DNA"/>
</dbReference>
<evidence type="ECO:0000256" key="1">
    <source>
        <dbReference type="SAM" id="Phobius"/>
    </source>
</evidence>
<sequence length="637" mass="74887">MWMQKYWRAFSLLFTKIWVVTETEYASMPEVFHLDDYDRCMLHGPDALYCSISFQLYPKTAENASDTWKVIEKVSNTQSYYRHDLLRHGICVSQRCPNIPKLELLNNNVHYIKELSDCYSTKFERLSIEGRIRTIHCQTRDSLYPVDFYDYIVGIILLTIIVLVITASLYDAYHSPNFSNENFRTRKFGIFLSSFSIIRNWKKLTTINLNNPDAKALSSLQGIRFYNVVGVIIAHTFTINMAVPILNPRYMESLRDRKIDQFWGLGSRYVTMQTFFLMSIWLLTYKFYKDNEGTKEVPFRYIIQKITSRYLRLTPLMATTILFAATWMPHISKGPLWNSIIGTEYNLCRSNLWNNFLFISNIFPFHEMCANHLWHIAMDMQFCVLALIILWFFWKHPKRRPVILLGIWVFHVVDTFFKTLKIEFKEVDPESSYNTTLVNMEDNLNLIKATATNIPAIIAGVIYGRLFYKYKNTKLLTKKTHVIIWWVLTLTTSLGTTVLPGFIINVFHENYILYTLYICLSRTVFSFGTGLFVWGMTQGHGGIIKKACEWPPVYILGRLTYGAYLIHPFIQRLKAGILRTPNFLNDYLLIFECLGYVTWSFLLSIPLTLFFEMPFEEIKNNTYNAMKKIQKNRQRND</sequence>
<evidence type="ECO:0000259" key="3">
    <source>
        <dbReference type="Pfam" id="PF01757"/>
    </source>
</evidence>
<feature type="transmembrane region" description="Helical" evidence="1">
    <location>
        <begin position="480"/>
        <end position="505"/>
    </location>
</feature>
<dbReference type="GO" id="GO:0016747">
    <property type="term" value="F:acyltransferase activity, transferring groups other than amino-acyl groups"/>
    <property type="evidence" value="ECO:0007669"/>
    <property type="project" value="InterPro"/>
</dbReference>
<dbReference type="Proteomes" id="UP001168821">
    <property type="component" value="Unassembled WGS sequence"/>
</dbReference>
<feature type="transmembrane region" description="Helical" evidence="1">
    <location>
        <begin position="225"/>
        <end position="246"/>
    </location>
</feature>
<dbReference type="PANTHER" id="PTHR11161">
    <property type="entry name" value="O-ACYLTRANSFERASE"/>
    <property type="match status" value="1"/>
</dbReference>
<feature type="transmembrane region" description="Helical" evidence="1">
    <location>
        <begin position="587"/>
        <end position="611"/>
    </location>
</feature>
<gene>
    <name evidence="4" type="ORF">Zmor_011393</name>
</gene>
<dbReference type="AlphaFoldDB" id="A0AA38IRE8"/>
<accession>A0AA38IRE8</accession>
<feature type="transmembrane region" description="Helical" evidence="1">
    <location>
        <begin position="373"/>
        <end position="394"/>
    </location>
</feature>
<keyword evidence="1" id="KW-1133">Transmembrane helix</keyword>
<proteinExistence type="predicted"/>
<evidence type="ECO:0000313" key="5">
    <source>
        <dbReference type="Proteomes" id="UP001168821"/>
    </source>
</evidence>